<dbReference type="PANTHER" id="PTHR37309:SF1">
    <property type="entry name" value="SLR0284 PROTEIN"/>
    <property type="match status" value="1"/>
</dbReference>
<proteinExistence type="predicted"/>
<keyword evidence="1" id="KW-0812">Transmembrane</keyword>
<sequence length="118" mass="12599">MALVINWLIATFAIIVTAYLLPGVTVSGIGAALIAALVLGIINVFIKPILLALSLPINIFTLGLFTFVINALLVLLTSAVVPGFLVENFWWALLFGLVLGLVNYLIGIATDEEYGRAK</sequence>
<reference evidence="2 3" key="1">
    <citation type="journal article" date="2016" name="Nat. Commun.">
        <title>Thousands of microbial genomes shed light on interconnected biogeochemical processes in an aquifer system.</title>
        <authorList>
            <person name="Anantharaman K."/>
            <person name="Brown C.T."/>
            <person name="Hug L.A."/>
            <person name="Sharon I."/>
            <person name="Castelle C.J."/>
            <person name="Probst A.J."/>
            <person name="Thomas B.C."/>
            <person name="Singh A."/>
            <person name="Wilkins M.J."/>
            <person name="Karaoz U."/>
            <person name="Brodie E.L."/>
            <person name="Williams K.H."/>
            <person name="Hubbard S.S."/>
            <person name="Banfield J.F."/>
        </authorList>
    </citation>
    <scope>NUCLEOTIDE SEQUENCE [LARGE SCALE GENOMIC DNA]</scope>
</reference>
<dbReference type="PANTHER" id="PTHR37309">
    <property type="entry name" value="SLR0284 PROTEIN"/>
    <property type="match status" value="1"/>
</dbReference>
<evidence type="ECO:0000313" key="3">
    <source>
        <dbReference type="Proteomes" id="UP000178684"/>
    </source>
</evidence>
<organism evidence="2 3">
    <name type="scientific">Candidatus Giovannonibacteria bacterium RIFCSPLOWO2_01_FULL_46_13</name>
    <dbReference type="NCBI Taxonomy" id="1798352"/>
    <lineage>
        <taxon>Bacteria</taxon>
        <taxon>Candidatus Giovannoniibacteriota</taxon>
    </lineage>
</organism>
<evidence type="ECO:0000313" key="2">
    <source>
        <dbReference type="EMBL" id="OGF82999.1"/>
    </source>
</evidence>
<name>A0A1F5X550_9BACT</name>
<dbReference type="Proteomes" id="UP000178684">
    <property type="component" value="Unassembled WGS sequence"/>
</dbReference>
<comment type="caution">
    <text evidence="2">The sequence shown here is derived from an EMBL/GenBank/DDBJ whole genome shotgun (WGS) entry which is preliminary data.</text>
</comment>
<dbReference type="AlphaFoldDB" id="A0A1F5X550"/>
<dbReference type="Pfam" id="PF04020">
    <property type="entry name" value="Phage_holin_4_2"/>
    <property type="match status" value="1"/>
</dbReference>
<protein>
    <recommendedName>
        <fullName evidence="4">Phage holin family protein</fullName>
    </recommendedName>
</protein>
<feature type="transmembrane region" description="Helical" evidence="1">
    <location>
        <begin position="89"/>
        <end position="109"/>
    </location>
</feature>
<feature type="transmembrane region" description="Helical" evidence="1">
    <location>
        <begin position="58"/>
        <end position="83"/>
    </location>
</feature>
<feature type="transmembrane region" description="Helical" evidence="1">
    <location>
        <begin position="28"/>
        <end position="46"/>
    </location>
</feature>
<gene>
    <name evidence="2" type="ORF">A3B18_02245</name>
</gene>
<keyword evidence="1" id="KW-0472">Membrane</keyword>
<dbReference type="EMBL" id="MFIE01000007">
    <property type="protein sequence ID" value="OGF82999.1"/>
    <property type="molecule type" value="Genomic_DNA"/>
</dbReference>
<accession>A0A1F5X550</accession>
<evidence type="ECO:0000256" key="1">
    <source>
        <dbReference type="SAM" id="Phobius"/>
    </source>
</evidence>
<dbReference type="InterPro" id="IPR007165">
    <property type="entry name" value="Phage_holin_4_2"/>
</dbReference>
<keyword evidence="1" id="KW-1133">Transmembrane helix</keyword>
<evidence type="ECO:0008006" key="4">
    <source>
        <dbReference type="Google" id="ProtNLM"/>
    </source>
</evidence>